<dbReference type="Pfam" id="PF02608">
    <property type="entry name" value="Bmp"/>
    <property type="match status" value="1"/>
</dbReference>
<sequence>MQAFLFGLFFEEGLTSDLKPPSFCRYYLRRKITTWRSTLKKLLPFLLVFSLLLAACSAEQSTNQHKEYKIGILLSDTGLGDESFNDSAFRGLEKARDELGILFDYIEAPDGNFEKPLEELVEDDHDLIIGLGFTAQEALEKTAEKYPDKQFLLIDAVSELDNVVSLTFKEHEGSFLVGMLAAMTSKTGKLGFIGGVDVPVIHHFENGFVQGAKHFNPKIEVLSEYAGSFGDAALGEKIAEKQIAGGADFIYPAAGFTGFGALKKAEEKGVLAGGVDSDQYFVAEKAVATSMVKNIDIAVFNLAKELTENGKIEASSYEWGLAENGVGLSEVRVISLTEEQKAALKKATEDIINGKITVKAEK</sequence>
<evidence type="ECO:0000256" key="5">
    <source>
        <dbReference type="ARBA" id="ARBA00023136"/>
    </source>
</evidence>
<evidence type="ECO:0000256" key="3">
    <source>
        <dbReference type="ARBA" id="ARBA00022475"/>
    </source>
</evidence>
<feature type="domain" description="ABC transporter substrate-binding protein PnrA-like" evidence="7">
    <location>
        <begin position="74"/>
        <end position="361"/>
    </location>
</feature>
<evidence type="ECO:0000256" key="2">
    <source>
        <dbReference type="ARBA" id="ARBA00008610"/>
    </source>
</evidence>
<keyword evidence="6" id="KW-0449">Lipoprotein</keyword>
<dbReference type="Gene3D" id="3.40.50.2300">
    <property type="match status" value="2"/>
</dbReference>
<comment type="subcellular location">
    <subcellularLocation>
        <location evidence="1">Cell membrane</location>
        <topology evidence="1">Lipid-anchor</topology>
    </subcellularLocation>
</comment>
<evidence type="ECO:0000313" key="9">
    <source>
        <dbReference type="Proteomes" id="UP000465778"/>
    </source>
</evidence>
<evidence type="ECO:0000256" key="6">
    <source>
        <dbReference type="ARBA" id="ARBA00023288"/>
    </source>
</evidence>
<evidence type="ECO:0000313" key="8">
    <source>
        <dbReference type="EMBL" id="KAF0825129.1"/>
    </source>
</evidence>
<dbReference type="EMBL" id="VDEM01000007">
    <property type="protein sequence ID" value="KAF0825129.1"/>
    <property type="molecule type" value="Genomic_DNA"/>
</dbReference>
<accession>A0A800NDX4</accession>
<dbReference type="AlphaFoldDB" id="A0A800NDX4"/>
<dbReference type="Proteomes" id="UP000465778">
    <property type="component" value="Unassembled WGS sequence"/>
</dbReference>
<organism evidence="8 9">
    <name type="scientific">Cytobacillus firmus</name>
    <name type="common">Bacillus firmus</name>
    <dbReference type="NCBI Taxonomy" id="1399"/>
    <lineage>
        <taxon>Bacteria</taxon>
        <taxon>Bacillati</taxon>
        <taxon>Bacillota</taxon>
        <taxon>Bacilli</taxon>
        <taxon>Bacillales</taxon>
        <taxon>Bacillaceae</taxon>
        <taxon>Cytobacillus</taxon>
    </lineage>
</organism>
<dbReference type="GO" id="GO:0005886">
    <property type="term" value="C:plasma membrane"/>
    <property type="evidence" value="ECO:0007669"/>
    <property type="project" value="UniProtKB-SubCell"/>
</dbReference>
<comment type="similarity">
    <text evidence="2">Belongs to the BMP lipoprotein family.</text>
</comment>
<dbReference type="PANTHER" id="PTHR34296:SF2">
    <property type="entry name" value="ABC TRANSPORTER GUANOSINE-BINDING PROTEIN NUPN"/>
    <property type="match status" value="1"/>
</dbReference>
<dbReference type="SUPFAM" id="SSF53822">
    <property type="entry name" value="Periplasmic binding protein-like I"/>
    <property type="match status" value="1"/>
</dbReference>
<dbReference type="InterPro" id="IPR028082">
    <property type="entry name" value="Peripla_BP_I"/>
</dbReference>
<evidence type="ECO:0000256" key="4">
    <source>
        <dbReference type="ARBA" id="ARBA00022729"/>
    </source>
</evidence>
<dbReference type="PANTHER" id="PTHR34296">
    <property type="entry name" value="TRANSCRIPTIONAL ACTIVATOR PROTEIN MED"/>
    <property type="match status" value="1"/>
</dbReference>
<keyword evidence="5" id="KW-0472">Membrane</keyword>
<dbReference type="CDD" id="cd06354">
    <property type="entry name" value="PBP1_PrnA-like"/>
    <property type="match status" value="1"/>
</dbReference>
<proteinExistence type="inferred from homology"/>
<dbReference type="InterPro" id="IPR050957">
    <property type="entry name" value="BMP_lipoprotein"/>
</dbReference>
<name>A0A800NDX4_CYTFI</name>
<evidence type="ECO:0000256" key="1">
    <source>
        <dbReference type="ARBA" id="ARBA00004193"/>
    </source>
</evidence>
<evidence type="ECO:0000259" key="7">
    <source>
        <dbReference type="Pfam" id="PF02608"/>
    </source>
</evidence>
<gene>
    <name evidence="8" type="ORF">KIS1582_1142</name>
</gene>
<keyword evidence="3" id="KW-1003">Cell membrane</keyword>
<reference evidence="8 9" key="1">
    <citation type="journal article" date="2020" name="G3 (Bethesda)">
        <title>Whole Genome Sequencing and Comparative Genomics of Two Nematicidal Bacillus Strains Reveals a Wide Range of Possible Virulence Factors.</title>
        <authorList>
            <person name="Susic N."/>
            <person name="Janezic S."/>
            <person name="Rupnik M."/>
            <person name="Geric Stare B."/>
        </authorList>
    </citation>
    <scope>NUCLEOTIDE SEQUENCE [LARGE SCALE GENOMIC DNA]</scope>
    <source>
        <strain evidence="8 9">I-1582</strain>
    </source>
</reference>
<dbReference type="InterPro" id="IPR003760">
    <property type="entry name" value="PnrA-like"/>
</dbReference>
<comment type="caution">
    <text evidence="8">The sequence shown here is derived from an EMBL/GenBank/DDBJ whole genome shotgun (WGS) entry which is preliminary data.</text>
</comment>
<protein>
    <submittedName>
        <fullName evidence="8">ABC transporter, substrate-binding protein</fullName>
    </submittedName>
</protein>
<keyword evidence="4" id="KW-0732">Signal</keyword>